<evidence type="ECO:0000256" key="1">
    <source>
        <dbReference type="SAM" id="MobiDB-lite"/>
    </source>
</evidence>
<dbReference type="Pfam" id="PF06078">
    <property type="entry name" value="DUF937"/>
    <property type="match status" value="1"/>
</dbReference>
<dbReference type="EMBL" id="JAPFQL010000088">
    <property type="protein sequence ID" value="MDC5698853.1"/>
    <property type="molecule type" value="Genomic_DNA"/>
</dbReference>
<accession>A0ABT5GLB8</accession>
<sequence>MSQYDEILAQIPVQQLAGEFGVDEEDIRQAAEQALPALLGGLQANAEDPAGAASLARALGEHDRDMPRDLGQVDTADGAKIVGNIFGDNTDQVMGRLSGASGAGAAGVGGVGGDLVKKLLPILAPIVLSWLAGKLRGQGGLGGVLGDLIGGATPSAPAPSQTRIDDGPLFPGGQGAQSGPTQAPTGAGGGAQAPESGSNPITDILGGILGGSGRGDVLGGILGDLLGAGRRR</sequence>
<dbReference type="Proteomes" id="UP001150259">
    <property type="component" value="Unassembled WGS sequence"/>
</dbReference>
<name>A0ABT5GLB8_9MICO</name>
<dbReference type="InterPro" id="IPR009282">
    <property type="entry name" value="DUF937"/>
</dbReference>
<proteinExistence type="predicted"/>
<keyword evidence="3" id="KW-1185">Reference proteome</keyword>
<reference evidence="2 3" key="1">
    <citation type="submission" date="2022-11" db="EMBL/GenBank/DDBJ databases">
        <title>Anaerobic phenanthrene biodegradation by a DNRA strain PheN6.</title>
        <authorList>
            <person name="Zhang Z."/>
        </authorList>
    </citation>
    <scope>NUCLEOTIDE SEQUENCE [LARGE SCALE GENOMIC DNA]</scope>
    <source>
        <strain evidence="2 3">PheN6</strain>
    </source>
</reference>
<dbReference type="RefSeq" id="WP_272463417.1">
    <property type="nucleotide sequence ID" value="NZ_JAPFQL010000088.1"/>
</dbReference>
<feature type="region of interest" description="Disordered" evidence="1">
    <location>
        <begin position="152"/>
        <end position="204"/>
    </location>
</feature>
<organism evidence="2 3">
    <name type="scientific">Intrasporangium calvum</name>
    <dbReference type="NCBI Taxonomy" id="53358"/>
    <lineage>
        <taxon>Bacteria</taxon>
        <taxon>Bacillati</taxon>
        <taxon>Actinomycetota</taxon>
        <taxon>Actinomycetes</taxon>
        <taxon>Micrococcales</taxon>
        <taxon>Intrasporangiaceae</taxon>
        <taxon>Intrasporangium</taxon>
    </lineage>
</organism>
<gene>
    <name evidence="2" type="ORF">OO014_16490</name>
</gene>
<comment type="caution">
    <text evidence="2">The sequence shown here is derived from an EMBL/GenBank/DDBJ whole genome shotgun (WGS) entry which is preliminary data.</text>
</comment>
<evidence type="ECO:0000313" key="3">
    <source>
        <dbReference type="Proteomes" id="UP001150259"/>
    </source>
</evidence>
<evidence type="ECO:0000313" key="2">
    <source>
        <dbReference type="EMBL" id="MDC5698853.1"/>
    </source>
</evidence>
<protein>
    <submittedName>
        <fullName evidence="2">DUF937 domain-containing protein</fullName>
    </submittedName>
</protein>